<dbReference type="Gene3D" id="1.10.287.110">
    <property type="entry name" value="DnaJ domain"/>
    <property type="match status" value="1"/>
</dbReference>
<organism evidence="4 5">
    <name type="scientific">Clonostachys chloroleuca</name>
    <dbReference type="NCBI Taxonomy" id="1926264"/>
    <lineage>
        <taxon>Eukaryota</taxon>
        <taxon>Fungi</taxon>
        <taxon>Dikarya</taxon>
        <taxon>Ascomycota</taxon>
        <taxon>Pezizomycotina</taxon>
        <taxon>Sordariomycetes</taxon>
        <taxon>Hypocreomycetidae</taxon>
        <taxon>Hypocreales</taxon>
        <taxon>Bionectriaceae</taxon>
        <taxon>Clonostachys</taxon>
    </lineage>
</organism>
<accession>A0AA35M2P2</accession>
<feature type="domain" description="J" evidence="3">
    <location>
        <begin position="195"/>
        <end position="260"/>
    </location>
</feature>
<dbReference type="AlphaFoldDB" id="A0AA35M2P2"/>
<dbReference type="Proteomes" id="UP001160390">
    <property type="component" value="Unassembled WGS sequence"/>
</dbReference>
<evidence type="ECO:0000256" key="1">
    <source>
        <dbReference type="ARBA" id="ARBA00023186"/>
    </source>
</evidence>
<reference evidence="4" key="1">
    <citation type="submission" date="2023-01" db="EMBL/GenBank/DDBJ databases">
        <authorList>
            <person name="Piombo E."/>
        </authorList>
    </citation>
    <scope>NUCLEOTIDE SEQUENCE</scope>
</reference>
<name>A0AA35M2P2_9HYPO</name>
<dbReference type="CDD" id="cd06257">
    <property type="entry name" value="DnaJ"/>
    <property type="match status" value="1"/>
</dbReference>
<dbReference type="SUPFAM" id="SSF46565">
    <property type="entry name" value="Chaperone J-domain"/>
    <property type="match status" value="1"/>
</dbReference>
<dbReference type="PANTHER" id="PTHR43096">
    <property type="entry name" value="DNAJ HOMOLOG 1, MITOCHONDRIAL-RELATED"/>
    <property type="match status" value="1"/>
</dbReference>
<dbReference type="Pfam" id="PF00226">
    <property type="entry name" value="DnaJ"/>
    <property type="match status" value="1"/>
</dbReference>
<protein>
    <recommendedName>
        <fullName evidence="3">J domain-containing protein</fullName>
    </recommendedName>
</protein>
<feature type="region of interest" description="Disordered" evidence="2">
    <location>
        <begin position="41"/>
        <end position="61"/>
    </location>
</feature>
<dbReference type="PROSITE" id="PS50076">
    <property type="entry name" value="DNAJ_2"/>
    <property type="match status" value="1"/>
</dbReference>
<sequence length="728" mass="82799">MGTSVLIEPSPPISQSRTDLSLDDEDTEEIIATPVAQELASHSKKIAANAAPTSPPPKKMAALPAPDQPTQGHILLPFLRDKDADFGWSYAKAEAIEVERITSIHKTDDAIWEYFKTVWNEETYLEKFIEECLKQYSKKANITDKTKLEDMRVRLLNDGEPLMERLKDAAVTRARQQRDEDQFVTTLSLVNHNANHYELLRVDRKASLDEIKWSRRKLAVKVHPDKKNGDPDAKKCTQALNVAYDVLSDPEKRKAYNKTLGPVEDVTMTNDEEFASNGSGEESEDETLPDIPPPSESIRKLHADAARGVKLYFELEGNREKALSHVKRINQKIKKENEKSGNGPGDYQVDPTELIGFHRVRADILSETSSDSIEKKKELFERLHNSYLLVAQRNDNQWPDQWSDYIRAPVLEKLPQLEAAESPGASKPTGQDVDSPGALEKTEQGDAGENKAPDGGASPISTRIENQMFQFYTEEQILGHVPEAGISKKRIFVKIDGENPLVIASPWQFRAEDMDRYPVSGRANDLSKRYRTFNEAFSHIVGIVYDYQRKNTWIWGASQQQKSIFDEIEATGYPGDIWSKVLDETKAKIMPRTDFRIWIGDRHHADKLCEDFYIERGEIPPWAQEREGNMQSRKNAPQLQYPLPKRKRKAKAPFETIYTESQLTKQDGLHDMASSQQQAREDFSKMMESAFERAMEKHTALLTSTVTSTVIQALRDLKIIEAEEEEEL</sequence>
<keyword evidence="5" id="KW-1185">Reference proteome</keyword>
<dbReference type="InterPro" id="IPR001623">
    <property type="entry name" value="DnaJ_domain"/>
</dbReference>
<dbReference type="GO" id="GO:0042026">
    <property type="term" value="P:protein refolding"/>
    <property type="evidence" value="ECO:0007669"/>
    <property type="project" value="TreeGrafter"/>
</dbReference>
<proteinExistence type="predicted"/>
<feature type="compositionally biased region" description="Basic and acidic residues" evidence="2">
    <location>
        <begin position="440"/>
        <end position="452"/>
    </location>
</feature>
<feature type="region of interest" description="Disordered" evidence="2">
    <location>
        <begin position="420"/>
        <end position="460"/>
    </location>
</feature>
<dbReference type="GO" id="GO:0051082">
    <property type="term" value="F:unfolded protein binding"/>
    <property type="evidence" value="ECO:0007669"/>
    <property type="project" value="TreeGrafter"/>
</dbReference>
<dbReference type="PANTHER" id="PTHR43096:SF52">
    <property type="entry name" value="DNAJ HOMOLOG 1, MITOCHONDRIAL-RELATED"/>
    <property type="match status" value="1"/>
</dbReference>
<keyword evidence="1" id="KW-0143">Chaperone</keyword>
<dbReference type="PRINTS" id="PR00625">
    <property type="entry name" value="JDOMAIN"/>
</dbReference>
<evidence type="ECO:0000313" key="5">
    <source>
        <dbReference type="Proteomes" id="UP001160390"/>
    </source>
</evidence>
<comment type="caution">
    <text evidence="4">The sequence shown here is derived from an EMBL/GenBank/DDBJ whole genome shotgun (WGS) entry which is preliminary data.</text>
</comment>
<dbReference type="SMART" id="SM00271">
    <property type="entry name" value="DnaJ"/>
    <property type="match status" value="1"/>
</dbReference>
<dbReference type="GO" id="GO:0005737">
    <property type="term" value="C:cytoplasm"/>
    <property type="evidence" value="ECO:0007669"/>
    <property type="project" value="TreeGrafter"/>
</dbReference>
<evidence type="ECO:0000256" key="2">
    <source>
        <dbReference type="SAM" id="MobiDB-lite"/>
    </source>
</evidence>
<dbReference type="EMBL" id="CABFNP030001000">
    <property type="protein sequence ID" value="CAI6089407.1"/>
    <property type="molecule type" value="Genomic_DNA"/>
</dbReference>
<feature type="region of interest" description="Disordered" evidence="2">
    <location>
        <begin position="267"/>
        <end position="294"/>
    </location>
</feature>
<gene>
    <name evidence="4" type="ORF">CCHLO57077_00018441</name>
</gene>
<evidence type="ECO:0000259" key="3">
    <source>
        <dbReference type="PROSITE" id="PS50076"/>
    </source>
</evidence>
<evidence type="ECO:0000313" key="4">
    <source>
        <dbReference type="EMBL" id="CAI6089407.1"/>
    </source>
</evidence>
<dbReference type="InterPro" id="IPR036869">
    <property type="entry name" value="J_dom_sf"/>
</dbReference>
<feature type="region of interest" description="Disordered" evidence="2">
    <location>
        <begin position="1"/>
        <end position="25"/>
    </location>
</feature>